<dbReference type="STRING" id="1090615.SAMN04515671_1993"/>
<gene>
    <name evidence="1" type="ORF">SAMN04515671_1993</name>
</gene>
<dbReference type="RefSeq" id="WP_172832253.1">
    <property type="nucleotide sequence ID" value="NZ_LT629710.1"/>
</dbReference>
<organism evidence="1 2">
    <name type="scientific">Nakamurella panacisegetis</name>
    <dbReference type="NCBI Taxonomy" id="1090615"/>
    <lineage>
        <taxon>Bacteria</taxon>
        <taxon>Bacillati</taxon>
        <taxon>Actinomycetota</taxon>
        <taxon>Actinomycetes</taxon>
        <taxon>Nakamurellales</taxon>
        <taxon>Nakamurellaceae</taxon>
        <taxon>Nakamurella</taxon>
    </lineage>
</organism>
<dbReference type="EMBL" id="LT629710">
    <property type="protein sequence ID" value="SDO78905.1"/>
    <property type="molecule type" value="Genomic_DNA"/>
</dbReference>
<protein>
    <submittedName>
        <fullName evidence="1">Uncharacterized protein</fullName>
    </submittedName>
</protein>
<keyword evidence="2" id="KW-1185">Reference proteome</keyword>
<dbReference type="AlphaFoldDB" id="A0A1H0MF37"/>
<evidence type="ECO:0000313" key="2">
    <source>
        <dbReference type="Proteomes" id="UP000198741"/>
    </source>
</evidence>
<evidence type="ECO:0000313" key="1">
    <source>
        <dbReference type="EMBL" id="SDO78905.1"/>
    </source>
</evidence>
<reference evidence="1 2" key="1">
    <citation type="submission" date="2016-10" db="EMBL/GenBank/DDBJ databases">
        <authorList>
            <person name="de Groot N.N."/>
        </authorList>
    </citation>
    <scope>NUCLEOTIDE SEQUENCE [LARGE SCALE GENOMIC DNA]</scope>
    <source>
        <strain evidence="2">P4-7,KCTC 19426,CECT 7604</strain>
    </source>
</reference>
<sequence length="48" mass="5657">MSRITNAIRNNREISRNRREIGRAIERAATPAMRDEIILMAQRQGYTR</sequence>
<name>A0A1H0MF37_9ACTN</name>
<proteinExistence type="predicted"/>
<dbReference type="Proteomes" id="UP000198741">
    <property type="component" value="Chromosome I"/>
</dbReference>
<accession>A0A1H0MF37</accession>